<protein>
    <submittedName>
        <fullName evidence="2">Uncharacterized protein</fullName>
    </submittedName>
</protein>
<proteinExistence type="predicted"/>
<feature type="region of interest" description="Disordered" evidence="1">
    <location>
        <begin position="201"/>
        <end position="289"/>
    </location>
</feature>
<name>A0A4S8YWN1_AURPU</name>
<evidence type="ECO:0000256" key="1">
    <source>
        <dbReference type="SAM" id="MobiDB-lite"/>
    </source>
</evidence>
<evidence type="ECO:0000313" key="3">
    <source>
        <dbReference type="Proteomes" id="UP000308802"/>
    </source>
</evidence>
<reference evidence="2 3" key="1">
    <citation type="submission" date="2018-10" db="EMBL/GenBank/DDBJ databases">
        <title>Fifty Aureobasidium pullulans genomes reveal a recombining polyextremotolerant generalist.</title>
        <authorList>
            <person name="Gostincar C."/>
            <person name="Turk M."/>
            <person name="Zajc J."/>
            <person name="Gunde-Cimerman N."/>
        </authorList>
    </citation>
    <scope>NUCLEOTIDE SEQUENCE [LARGE SCALE GENOMIC DNA]</scope>
    <source>
        <strain evidence="2 3">EXF-10659</strain>
    </source>
</reference>
<dbReference type="Proteomes" id="UP000308802">
    <property type="component" value="Unassembled WGS sequence"/>
</dbReference>
<dbReference type="EMBL" id="QZAO01000729">
    <property type="protein sequence ID" value="THW59322.1"/>
    <property type="molecule type" value="Genomic_DNA"/>
</dbReference>
<gene>
    <name evidence="2" type="ORF">D6D19_10279</name>
</gene>
<feature type="compositionally biased region" description="Low complexity" evidence="1">
    <location>
        <begin position="264"/>
        <end position="276"/>
    </location>
</feature>
<feature type="compositionally biased region" description="Acidic residues" evidence="1">
    <location>
        <begin position="205"/>
        <end position="217"/>
    </location>
</feature>
<comment type="caution">
    <text evidence="2">The sequence shown here is derived from an EMBL/GenBank/DDBJ whole genome shotgun (WGS) entry which is preliminary data.</text>
</comment>
<evidence type="ECO:0000313" key="2">
    <source>
        <dbReference type="EMBL" id="THW59322.1"/>
    </source>
</evidence>
<accession>A0A4S8YWN1</accession>
<organism evidence="2 3">
    <name type="scientific">Aureobasidium pullulans</name>
    <name type="common">Black yeast</name>
    <name type="synonym">Pullularia pullulans</name>
    <dbReference type="NCBI Taxonomy" id="5580"/>
    <lineage>
        <taxon>Eukaryota</taxon>
        <taxon>Fungi</taxon>
        <taxon>Dikarya</taxon>
        <taxon>Ascomycota</taxon>
        <taxon>Pezizomycotina</taxon>
        <taxon>Dothideomycetes</taxon>
        <taxon>Dothideomycetidae</taxon>
        <taxon>Dothideales</taxon>
        <taxon>Saccotheciaceae</taxon>
        <taxon>Aureobasidium</taxon>
    </lineage>
</organism>
<dbReference type="AlphaFoldDB" id="A0A4S8YWN1"/>
<sequence length="289" mass="30684">MPQFKPIGVPVPLEDNLVQCGRCAKEWGGPDEKDDCSFHVGPLMKCPHCAATKHACVPLDDYSAVAFNRLVRCRRVLDAFRTVRAGRRVNAAATQKLRQLKARVARERARFLRCLDAAEHDPFSRVGDVRLRKDADKVKRSPLGVAAFREEVRKRAALEHLAQEATKSRRAATEANIIAARSASALEAIAMHFAGFQPAVAAAPDDSDDEEDGEDGNSSDSSASDVDEYRWDSEDDLLDAADAAANRRAPGESSSDSEGDDAPGADGAAGAVAAVAAGGGGDDGQDGTA</sequence>